<comment type="caution">
    <text evidence="1">The sequence shown here is derived from an EMBL/GenBank/DDBJ whole genome shotgun (WGS) entry which is preliminary data.</text>
</comment>
<name>A0A7W9SSN7_ARMRO</name>
<evidence type="ECO:0000313" key="2">
    <source>
        <dbReference type="Proteomes" id="UP000520814"/>
    </source>
</evidence>
<reference evidence="1 2" key="1">
    <citation type="submission" date="2020-08" db="EMBL/GenBank/DDBJ databases">
        <title>Genomic Encyclopedia of Type Strains, Phase IV (KMG-IV): sequencing the most valuable type-strain genomes for metagenomic binning, comparative biology and taxonomic classification.</title>
        <authorList>
            <person name="Goeker M."/>
        </authorList>
    </citation>
    <scope>NUCLEOTIDE SEQUENCE [LARGE SCALE GENOMIC DNA]</scope>
    <source>
        <strain evidence="1 2">DSM 23562</strain>
    </source>
</reference>
<evidence type="ECO:0000313" key="1">
    <source>
        <dbReference type="EMBL" id="MBB6052137.1"/>
    </source>
</evidence>
<gene>
    <name evidence="1" type="ORF">HNQ39_003958</name>
</gene>
<dbReference type="RefSeq" id="WP_184200607.1">
    <property type="nucleotide sequence ID" value="NZ_JACHGW010000004.1"/>
</dbReference>
<protein>
    <submittedName>
        <fullName evidence="1">Uncharacterized protein</fullName>
    </submittedName>
</protein>
<dbReference type="EMBL" id="JACHGW010000004">
    <property type="protein sequence ID" value="MBB6052137.1"/>
    <property type="molecule type" value="Genomic_DNA"/>
</dbReference>
<organism evidence="1 2">
    <name type="scientific">Armatimonas rosea</name>
    <dbReference type="NCBI Taxonomy" id="685828"/>
    <lineage>
        <taxon>Bacteria</taxon>
        <taxon>Bacillati</taxon>
        <taxon>Armatimonadota</taxon>
        <taxon>Armatimonadia</taxon>
        <taxon>Armatimonadales</taxon>
        <taxon>Armatimonadaceae</taxon>
        <taxon>Armatimonas</taxon>
    </lineage>
</organism>
<keyword evidence="2" id="KW-1185">Reference proteome</keyword>
<accession>A0A7W9SSN7</accession>
<proteinExistence type="predicted"/>
<dbReference type="Proteomes" id="UP000520814">
    <property type="component" value="Unassembled WGS sequence"/>
</dbReference>
<sequence length="647" mass="72862">MTETAPLEGDCREDALCALRTRFPNTTFLALGQTALWDEPTKATLRRRLDHFWPEASILAGVHDTDYFAKLHGFHQPGGEAFALVGHDDHKTRALWSAAGEMSQLFGSEDVPTRDLLLREAGVSLKKALAFADDPDALLSELTMAWGWTGILHAGWERQISAEVKLAEILPTLTEQIRWATEGSAVGQTLIGWVEEFSAAHPDALLPCLYQYLLPRLYEQLLGALPQNFATTRTTTLLRFNTETCSHPRFWLVQAFLDPATRAQAREAYDLAVEGGEQYTLDQFGPGARPFDLVVPGRGRGTLRVRADGSVWIDTPDPIHLPGEKVITSVRQLAERIESALGPDCVLIGKAVALLPMLTAEWVLVFHEGASGYSWRSARLMAELRRLRVSHPTLRPILRITYHTWDSLSAAPGVRLTLPEHLTQALGRQTLDADDFAACWRRGSEWESRRLTELAGLRSPKSLLAYLERHCLLMSAAEYARANNTLQLLWEQARTLRDHERSVLTEVRQLRATSNALEHAKGDDFRARGSVLDDAAVQERRERFDLPLAQNRRRVRQLLLQAKQLHRERVIIERSPRALAARTTLRRIEAEAEIAKARLAKNALQTVHGLPHTEKRPSAWWFPQVDPSGRWFNQVADTAELRLEELV</sequence>
<dbReference type="AlphaFoldDB" id="A0A7W9SSN7"/>